<accession>A0A8H5G5R2</accession>
<proteinExistence type="predicted"/>
<gene>
    <name evidence="2" type="ORF">D9758_008539</name>
</gene>
<evidence type="ECO:0000313" key="3">
    <source>
        <dbReference type="Proteomes" id="UP000559256"/>
    </source>
</evidence>
<evidence type="ECO:0000313" key="2">
    <source>
        <dbReference type="EMBL" id="KAF5358785.1"/>
    </source>
</evidence>
<comment type="caution">
    <text evidence="2">The sequence shown here is derived from an EMBL/GenBank/DDBJ whole genome shotgun (WGS) entry which is preliminary data.</text>
</comment>
<dbReference type="AlphaFoldDB" id="A0A8H5G5R2"/>
<reference evidence="2 3" key="1">
    <citation type="journal article" date="2020" name="ISME J.">
        <title>Uncovering the hidden diversity of litter-decomposition mechanisms in mushroom-forming fungi.</title>
        <authorList>
            <person name="Floudas D."/>
            <person name="Bentzer J."/>
            <person name="Ahren D."/>
            <person name="Johansson T."/>
            <person name="Persson P."/>
            <person name="Tunlid A."/>
        </authorList>
    </citation>
    <scope>NUCLEOTIDE SEQUENCE [LARGE SCALE GENOMIC DNA]</scope>
    <source>
        <strain evidence="2 3">CBS 291.85</strain>
    </source>
</reference>
<dbReference type="Proteomes" id="UP000559256">
    <property type="component" value="Unassembled WGS sequence"/>
</dbReference>
<protein>
    <submittedName>
        <fullName evidence="2">Uncharacterized protein</fullName>
    </submittedName>
</protein>
<dbReference type="EMBL" id="JAACJM010000048">
    <property type="protein sequence ID" value="KAF5358785.1"/>
    <property type="molecule type" value="Genomic_DNA"/>
</dbReference>
<keyword evidence="3" id="KW-1185">Reference proteome</keyword>
<feature type="compositionally biased region" description="Basic and acidic residues" evidence="1">
    <location>
        <begin position="98"/>
        <end position="118"/>
    </location>
</feature>
<feature type="region of interest" description="Disordered" evidence="1">
    <location>
        <begin position="1"/>
        <end position="129"/>
    </location>
</feature>
<name>A0A8H5G5R2_9AGAR</name>
<feature type="compositionally biased region" description="Polar residues" evidence="1">
    <location>
        <begin position="26"/>
        <end position="43"/>
    </location>
</feature>
<sequence>MSKPQQTDIDDSASASPEPPIEPAEGSTTDTAPANTHSNPQEPQEQREEGDQSSNNPTVATRAYPTNEFQMQQVEGPPLQKVFDIPTVSTPLSLNDKPLSKRAEAQRKYRQKKQESKKATAVRRSLNPIIHPLSRKSTVEVPIPKDIQWKDSPWRVYGESNPPIPGTRMSRAPIELPGPTQSSWRVYGESSFAKQS</sequence>
<organism evidence="2 3">
    <name type="scientific">Tetrapyrgos nigripes</name>
    <dbReference type="NCBI Taxonomy" id="182062"/>
    <lineage>
        <taxon>Eukaryota</taxon>
        <taxon>Fungi</taxon>
        <taxon>Dikarya</taxon>
        <taxon>Basidiomycota</taxon>
        <taxon>Agaricomycotina</taxon>
        <taxon>Agaricomycetes</taxon>
        <taxon>Agaricomycetidae</taxon>
        <taxon>Agaricales</taxon>
        <taxon>Marasmiineae</taxon>
        <taxon>Marasmiaceae</taxon>
        <taxon>Tetrapyrgos</taxon>
    </lineage>
</organism>
<evidence type="ECO:0000256" key="1">
    <source>
        <dbReference type="SAM" id="MobiDB-lite"/>
    </source>
</evidence>
<feature type="region of interest" description="Disordered" evidence="1">
    <location>
        <begin position="154"/>
        <end position="196"/>
    </location>
</feature>